<dbReference type="OrthoDB" id="6159439at2759"/>
<dbReference type="HOGENOM" id="CLU_025696_0_0_1"/>
<feature type="compositionally biased region" description="Acidic residues" evidence="1">
    <location>
        <begin position="156"/>
        <end position="176"/>
    </location>
</feature>
<feature type="region of interest" description="Disordered" evidence="1">
    <location>
        <begin position="264"/>
        <end position="422"/>
    </location>
</feature>
<evidence type="ECO:0000313" key="2">
    <source>
        <dbReference type="EMBL" id="ELU40046.1"/>
    </source>
</evidence>
<dbReference type="EMBL" id="AFRT01001527">
    <property type="protein sequence ID" value="ELU40046.1"/>
    <property type="molecule type" value="Genomic_DNA"/>
</dbReference>
<feature type="compositionally biased region" description="Low complexity" evidence="1">
    <location>
        <begin position="487"/>
        <end position="505"/>
    </location>
</feature>
<protein>
    <submittedName>
        <fullName evidence="2">Uncharacterized protein</fullName>
    </submittedName>
</protein>
<reference evidence="2 3" key="1">
    <citation type="journal article" date="2013" name="Nat. Commun.">
        <title>The evolution and pathogenic mechanisms of the rice sheath blight pathogen.</title>
        <authorList>
            <person name="Zheng A."/>
            <person name="Lin R."/>
            <person name="Xu L."/>
            <person name="Qin P."/>
            <person name="Tang C."/>
            <person name="Ai P."/>
            <person name="Zhang D."/>
            <person name="Liu Y."/>
            <person name="Sun Z."/>
            <person name="Feng H."/>
            <person name="Wang Y."/>
            <person name="Chen Y."/>
            <person name="Liang X."/>
            <person name="Fu R."/>
            <person name="Li Q."/>
            <person name="Zhang J."/>
            <person name="Yu X."/>
            <person name="Xie Z."/>
            <person name="Ding L."/>
            <person name="Guan P."/>
            <person name="Tang J."/>
            <person name="Liang Y."/>
            <person name="Wang S."/>
            <person name="Deng Q."/>
            <person name="Li S."/>
            <person name="Zhu J."/>
            <person name="Wang L."/>
            <person name="Liu H."/>
            <person name="Li P."/>
        </authorList>
    </citation>
    <scope>NUCLEOTIDE SEQUENCE [LARGE SCALE GENOMIC DNA]</scope>
    <source>
        <strain evidence="3">AG-1 IA</strain>
    </source>
</reference>
<feature type="region of interest" description="Disordered" evidence="1">
    <location>
        <begin position="462"/>
        <end position="570"/>
    </location>
</feature>
<feature type="compositionally biased region" description="Low complexity" evidence="1">
    <location>
        <begin position="462"/>
        <end position="473"/>
    </location>
</feature>
<accession>L8WPF9</accession>
<feature type="compositionally biased region" description="Low complexity" evidence="1">
    <location>
        <begin position="528"/>
        <end position="559"/>
    </location>
</feature>
<feature type="region of interest" description="Disordered" evidence="1">
    <location>
        <begin position="137"/>
        <end position="195"/>
    </location>
</feature>
<dbReference type="Proteomes" id="UP000011668">
    <property type="component" value="Unassembled WGS sequence"/>
</dbReference>
<comment type="caution">
    <text evidence="2">The sequence shown here is derived from an EMBL/GenBank/DDBJ whole genome shotgun (WGS) entry which is preliminary data.</text>
</comment>
<dbReference type="STRING" id="983506.L8WPF9"/>
<dbReference type="AlphaFoldDB" id="L8WPF9"/>
<gene>
    <name evidence="2" type="ORF">AG1IA_05925</name>
</gene>
<feature type="compositionally biased region" description="Acidic residues" evidence="1">
    <location>
        <begin position="293"/>
        <end position="307"/>
    </location>
</feature>
<name>L8WPF9_THACA</name>
<keyword evidence="3" id="KW-1185">Reference proteome</keyword>
<organism evidence="2 3">
    <name type="scientific">Thanatephorus cucumeris (strain AG1-IA)</name>
    <name type="common">Rice sheath blight fungus</name>
    <name type="synonym">Rhizoctonia solani</name>
    <dbReference type="NCBI Taxonomy" id="983506"/>
    <lineage>
        <taxon>Eukaryota</taxon>
        <taxon>Fungi</taxon>
        <taxon>Dikarya</taxon>
        <taxon>Basidiomycota</taxon>
        <taxon>Agaricomycotina</taxon>
        <taxon>Agaricomycetes</taxon>
        <taxon>Cantharellales</taxon>
        <taxon>Ceratobasidiaceae</taxon>
        <taxon>Rhizoctonia</taxon>
        <taxon>Rhizoctonia solani AG-1</taxon>
    </lineage>
</organism>
<feature type="compositionally biased region" description="Polar residues" evidence="1">
    <location>
        <begin position="318"/>
        <end position="346"/>
    </location>
</feature>
<evidence type="ECO:0000313" key="3">
    <source>
        <dbReference type="Proteomes" id="UP000011668"/>
    </source>
</evidence>
<sequence>MAMSEPSFLEVAASIREVLQQNLSLAQQYIPPQPSNPPPVEQVPIQQRFIDFSQHAHSLKLPSEAAGEVAALMAKQSRKYQEVVEQAHLRLIHDIYSSCDTSTAANLAQHARMARDAIYDRSVNKILDIANQLAADVEPEGAASDGEGLSDSGRFDEDEDEDETEGVEEEPEEDENSPMRPGEEVPPLETVSPQTLDVFIEFQNRRRGELKEDMAARINPYAASIHSDDSSELSDDFLEKKLTGIQPSDTTFNIRSWRLASAVAPPDARTPSFPPSPTKVGFTDTTMPRMPSEDSDSDLTDSDDDESPISKGKRGVPSLTTSSATFDSGSDQGPATVVSGPSSQARPDQLNDPLIIAGKKGSPQQLVPISRPMKSLPSARRTSPAPLHPHQQPISQPTTGFNFNFSAPAPAPAPAPAQNSQDRFLSVSIAPSALPQFVTSNERGLTVEMDTTPPRSTITLQAQSTTTTGSGSAPFVSPPSPVLQTGSPQSSSPSPSGHSASSPRPAVKPLARRTGCAPRPRPPPRPTPAVSTSAAPTPSIRSSVVLPPSSNPSLASTTLGALLRPSVPPPNIPPEMEERLTAMAGRMGVGSSVNGARRAGPPGLPSQPQRPMSFSFGSTSLPGLGLSTGVSGFDNEAFLDDHPIIENVNVNRDGKAIRHINIDSCALNVTTTRRTSLIPSCLQ</sequence>
<proteinExistence type="predicted"/>
<feature type="compositionally biased region" description="Polar residues" evidence="1">
    <location>
        <begin position="392"/>
        <end position="405"/>
    </location>
</feature>
<evidence type="ECO:0000256" key="1">
    <source>
        <dbReference type="SAM" id="MobiDB-lite"/>
    </source>
</evidence>